<feature type="domain" description="DDH" evidence="7">
    <location>
        <begin position="74"/>
        <end position="235"/>
    </location>
</feature>
<dbReference type="InterPro" id="IPR001667">
    <property type="entry name" value="DDH_dom"/>
</dbReference>
<evidence type="ECO:0000256" key="3">
    <source>
        <dbReference type="ARBA" id="ARBA00022722"/>
    </source>
</evidence>
<evidence type="ECO:0000259" key="9">
    <source>
        <dbReference type="Pfam" id="PF17768"/>
    </source>
</evidence>
<evidence type="ECO:0000256" key="2">
    <source>
        <dbReference type="ARBA" id="ARBA00019841"/>
    </source>
</evidence>
<organism evidence="10">
    <name type="scientific">hydrothermal vent metagenome</name>
    <dbReference type="NCBI Taxonomy" id="652676"/>
    <lineage>
        <taxon>unclassified sequences</taxon>
        <taxon>metagenomes</taxon>
        <taxon>ecological metagenomes</taxon>
    </lineage>
</organism>
<dbReference type="FunFam" id="3.90.1640.30:FF:000001">
    <property type="entry name" value="Single-stranded-DNA-specific exonuclease RecJ"/>
    <property type="match status" value="1"/>
</dbReference>
<evidence type="ECO:0000256" key="4">
    <source>
        <dbReference type="ARBA" id="ARBA00022801"/>
    </source>
</evidence>
<dbReference type="Pfam" id="PF01368">
    <property type="entry name" value="DHH"/>
    <property type="match status" value="1"/>
</dbReference>
<dbReference type="AlphaFoldDB" id="A0A3B0YLB2"/>
<proteinExistence type="inferred from homology"/>
<dbReference type="InterPro" id="IPR003156">
    <property type="entry name" value="DHHA1_dom"/>
</dbReference>
<evidence type="ECO:0000259" key="8">
    <source>
        <dbReference type="Pfam" id="PF02272"/>
    </source>
</evidence>
<dbReference type="Pfam" id="PF02272">
    <property type="entry name" value="DHHA1"/>
    <property type="match status" value="1"/>
</dbReference>
<dbReference type="InterPro" id="IPR041122">
    <property type="entry name" value="RecJ_OB"/>
</dbReference>
<sequence>MIAKKLLTRSSPETDEAIFPTATHRVLKRIYAARNIRSSGDLDTGLQALLTPESLSGLGTAVDVLVSALAEGKKLLVVGDFDADGATSSALMVMALRAMGATRVDYLVPNRFEFGYGLTPGIVELAAATFKPNLIITVDNGISSLEGVAAARRHHIDVLVTDHHLPGPELPAACAIVNPNQPNDNFPSKALAGVGVAFYLLLALRARLDASGWFAKAAIRKPNLADYLDLVALGTVADLVPLDKNNRILVQQGLQRIRAGNCRPGIQALLEIAGRNPRRVVASDFGFAVGPRLNAAGRLDDMSLGIECLMSQSQEQAHKLAAQLDGLNRERREIETDMKSQAMAAVEQLDLTEAGLPMGLCLFNQDWHQGVIGILASRVKERFHRPVIAFAPAGSGEIKGSARSIPGLHIRDTLDAIAACHPGLLQKFGGHAMAAGMSLEVEKLPAFEKAFHNELEQRLDQAALMGVIESDGELNDDEFSLELSEQLRQAGPWGQGFAEPLFDGRFKVVNVRTVGENHLKLSVRPSTAKCTLNAIAFNQAAEHPIKNGQSVRMAYRLDTNEYRGMLGLQLVINHIEPM</sequence>
<reference evidence="10" key="1">
    <citation type="submission" date="2018-06" db="EMBL/GenBank/DDBJ databases">
        <authorList>
            <person name="Zhirakovskaya E."/>
        </authorList>
    </citation>
    <scope>NUCLEOTIDE SEQUENCE</scope>
</reference>
<gene>
    <name evidence="10" type="ORF">MNBD_GAMMA13-636</name>
</gene>
<accession>A0A3B0YLB2</accession>
<feature type="coiled-coil region" evidence="6">
    <location>
        <begin position="310"/>
        <end position="337"/>
    </location>
</feature>
<dbReference type="GO" id="GO:0003676">
    <property type="term" value="F:nucleic acid binding"/>
    <property type="evidence" value="ECO:0007669"/>
    <property type="project" value="InterPro"/>
</dbReference>
<dbReference type="Gene3D" id="3.10.310.30">
    <property type="match status" value="1"/>
</dbReference>
<evidence type="ECO:0000313" key="10">
    <source>
        <dbReference type="EMBL" id="VAW76923.1"/>
    </source>
</evidence>
<dbReference type="PANTHER" id="PTHR30255">
    <property type="entry name" value="SINGLE-STRANDED-DNA-SPECIFIC EXONUCLEASE RECJ"/>
    <property type="match status" value="1"/>
</dbReference>
<feature type="domain" description="DHHA1" evidence="8">
    <location>
        <begin position="364"/>
        <end position="456"/>
    </location>
</feature>
<comment type="similarity">
    <text evidence="1">Belongs to the RecJ family.</text>
</comment>
<dbReference type="Gene3D" id="3.90.1640.30">
    <property type="match status" value="1"/>
</dbReference>
<keyword evidence="5 10" id="KW-0269">Exonuclease</keyword>
<evidence type="ECO:0000256" key="6">
    <source>
        <dbReference type="SAM" id="Coils"/>
    </source>
</evidence>
<evidence type="ECO:0000259" key="7">
    <source>
        <dbReference type="Pfam" id="PF01368"/>
    </source>
</evidence>
<dbReference type="SUPFAM" id="SSF64182">
    <property type="entry name" value="DHH phosphoesterases"/>
    <property type="match status" value="1"/>
</dbReference>
<dbReference type="GO" id="GO:0006310">
    <property type="term" value="P:DNA recombination"/>
    <property type="evidence" value="ECO:0007669"/>
    <property type="project" value="InterPro"/>
</dbReference>
<dbReference type="InterPro" id="IPR038763">
    <property type="entry name" value="DHH_sf"/>
</dbReference>
<keyword evidence="4" id="KW-0378">Hydrolase</keyword>
<dbReference type="GO" id="GO:0006281">
    <property type="term" value="P:DNA repair"/>
    <property type="evidence" value="ECO:0007669"/>
    <property type="project" value="InterPro"/>
</dbReference>
<dbReference type="GO" id="GO:0008409">
    <property type="term" value="F:5'-3' exonuclease activity"/>
    <property type="evidence" value="ECO:0007669"/>
    <property type="project" value="InterPro"/>
</dbReference>
<evidence type="ECO:0000256" key="5">
    <source>
        <dbReference type="ARBA" id="ARBA00022839"/>
    </source>
</evidence>
<name>A0A3B0YLB2_9ZZZZ</name>
<dbReference type="InterPro" id="IPR051673">
    <property type="entry name" value="SSDNA_exonuclease_RecJ"/>
</dbReference>
<dbReference type="Pfam" id="PF17768">
    <property type="entry name" value="RecJ_OB"/>
    <property type="match status" value="1"/>
</dbReference>
<dbReference type="EMBL" id="UOFK01000102">
    <property type="protein sequence ID" value="VAW76923.1"/>
    <property type="molecule type" value="Genomic_DNA"/>
</dbReference>
<evidence type="ECO:0000256" key="1">
    <source>
        <dbReference type="ARBA" id="ARBA00005915"/>
    </source>
</evidence>
<keyword evidence="6" id="KW-0175">Coiled coil</keyword>
<dbReference type="NCBIfam" id="TIGR00644">
    <property type="entry name" value="recJ"/>
    <property type="match status" value="1"/>
</dbReference>
<feature type="domain" description="RecJ OB" evidence="9">
    <location>
        <begin position="471"/>
        <end position="574"/>
    </location>
</feature>
<protein>
    <recommendedName>
        <fullName evidence="2">Single-stranded-DNA-specific exonuclease RecJ</fullName>
    </recommendedName>
</protein>
<keyword evidence="3" id="KW-0540">Nuclease</keyword>
<dbReference type="PANTHER" id="PTHR30255:SF2">
    <property type="entry name" value="SINGLE-STRANDED-DNA-SPECIFIC EXONUCLEASE RECJ"/>
    <property type="match status" value="1"/>
</dbReference>
<dbReference type="InterPro" id="IPR004610">
    <property type="entry name" value="RecJ"/>
</dbReference>